<name>A0A369YEV0_9PAST</name>
<sequence>MDTVLEDLNNLDKLFEPEERQGVPVLKESPQQNALMKKSKKTRAKRVPNTTTENMVTTVRLNTAQCSEPDDWYLDGYRVGKSFRYQKEAMYQQRVNYCRNTLSHTHQYQQQWENGFKYGIKKA</sequence>
<comment type="caution">
    <text evidence="1">The sequence shown here is derived from an EMBL/GenBank/DDBJ whole genome shotgun (WGS) entry which is preliminary data.</text>
</comment>
<reference evidence="1 2" key="1">
    <citation type="submission" date="2018-05" db="EMBL/GenBank/DDBJ databases">
        <title>Draft Genome Sequences for a Diverse set of 7 Haemophilus Species.</title>
        <authorList>
            <person name="Nichols M."/>
            <person name="Topaz N."/>
            <person name="Wang X."/>
            <person name="Wang X."/>
            <person name="Boxrud D."/>
        </authorList>
    </citation>
    <scope>NUCLEOTIDE SEQUENCE [LARGE SCALE GENOMIC DNA]</scope>
    <source>
        <strain evidence="1 2">C2002001239</strain>
    </source>
</reference>
<dbReference type="AlphaFoldDB" id="A0A369YEV0"/>
<protein>
    <submittedName>
        <fullName evidence="1">Uncharacterized protein</fullName>
    </submittedName>
</protein>
<dbReference type="Proteomes" id="UP000253872">
    <property type="component" value="Unassembled WGS sequence"/>
</dbReference>
<evidence type="ECO:0000313" key="2">
    <source>
        <dbReference type="Proteomes" id="UP000253872"/>
    </source>
</evidence>
<dbReference type="STRING" id="1035839.GCA_000238795_00401"/>
<accession>A0A369YEV0</accession>
<dbReference type="EMBL" id="QEPN01000002">
    <property type="protein sequence ID" value="RDE73241.1"/>
    <property type="molecule type" value="Genomic_DNA"/>
</dbReference>
<evidence type="ECO:0000313" key="1">
    <source>
        <dbReference type="EMBL" id="RDE73241.1"/>
    </source>
</evidence>
<gene>
    <name evidence="1" type="ORF">DPV93_03890</name>
</gene>
<organism evidence="1 2">
    <name type="scientific">Haemophilus sputorum</name>
    <dbReference type="NCBI Taxonomy" id="1078480"/>
    <lineage>
        <taxon>Bacteria</taxon>
        <taxon>Pseudomonadati</taxon>
        <taxon>Pseudomonadota</taxon>
        <taxon>Gammaproteobacteria</taxon>
        <taxon>Pasteurellales</taxon>
        <taxon>Pasteurellaceae</taxon>
        <taxon>Haemophilus</taxon>
    </lineage>
</organism>
<proteinExistence type="predicted"/>